<feature type="domain" description="PiggyBac transposable element-derived protein" evidence="3">
    <location>
        <begin position="1517"/>
        <end position="1853"/>
    </location>
</feature>
<evidence type="ECO:0000259" key="4">
    <source>
        <dbReference type="Pfam" id="PF13854"/>
    </source>
</evidence>
<feature type="region of interest" description="Disordered" evidence="2">
    <location>
        <begin position="1389"/>
        <end position="1436"/>
    </location>
</feature>
<feature type="region of interest" description="Disordered" evidence="2">
    <location>
        <begin position="1240"/>
        <end position="1270"/>
    </location>
</feature>
<feature type="compositionally biased region" description="Low complexity" evidence="2">
    <location>
        <begin position="394"/>
        <end position="417"/>
    </location>
</feature>
<accession>A0ABM0ZW41</accession>
<dbReference type="PANTHER" id="PTHR46003:SF1">
    <property type="entry name" value="HOST CELL FACTOR"/>
    <property type="match status" value="1"/>
</dbReference>
<dbReference type="RefSeq" id="XP_012935754.1">
    <property type="nucleotide sequence ID" value="XM_013080300.2"/>
</dbReference>
<feature type="region of interest" description="Disordered" evidence="2">
    <location>
        <begin position="394"/>
        <end position="429"/>
    </location>
</feature>
<feature type="compositionally biased region" description="Acidic residues" evidence="2">
    <location>
        <begin position="1422"/>
        <end position="1436"/>
    </location>
</feature>
<dbReference type="InterPro" id="IPR059124">
    <property type="entry name" value="Kelch_HCF"/>
</dbReference>
<feature type="compositionally biased region" description="Acidic residues" evidence="2">
    <location>
        <begin position="1061"/>
        <end position="1072"/>
    </location>
</feature>
<dbReference type="Proteomes" id="UP000694888">
    <property type="component" value="Unplaced"/>
</dbReference>
<dbReference type="SUPFAM" id="SSF117281">
    <property type="entry name" value="Kelch motif"/>
    <property type="match status" value="1"/>
</dbReference>
<dbReference type="Gene3D" id="6.10.250.2590">
    <property type="match status" value="1"/>
</dbReference>
<dbReference type="Pfam" id="PF13843">
    <property type="entry name" value="DDE_Tnp_1_7"/>
    <property type="match status" value="1"/>
</dbReference>
<feature type="domain" description="Host cell factor Kelch-repeats" evidence="4">
    <location>
        <begin position="7"/>
        <end position="349"/>
    </location>
</feature>
<evidence type="ECO:0000313" key="6">
    <source>
        <dbReference type="RefSeq" id="XP_012935754.1"/>
    </source>
</evidence>
<evidence type="ECO:0000256" key="2">
    <source>
        <dbReference type="SAM" id="MobiDB-lite"/>
    </source>
</evidence>
<keyword evidence="5" id="KW-1185">Reference proteome</keyword>
<organism evidence="5 6">
    <name type="scientific">Aplysia californica</name>
    <name type="common">California sea hare</name>
    <dbReference type="NCBI Taxonomy" id="6500"/>
    <lineage>
        <taxon>Eukaryota</taxon>
        <taxon>Metazoa</taxon>
        <taxon>Spiralia</taxon>
        <taxon>Lophotrochozoa</taxon>
        <taxon>Mollusca</taxon>
        <taxon>Gastropoda</taxon>
        <taxon>Heterobranchia</taxon>
        <taxon>Euthyneura</taxon>
        <taxon>Tectipleura</taxon>
        <taxon>Aplysiida</taxon>
        <taxon>Aplysioidea</taxon>
        <taxon>Aplysiidae</taxon>
        <taxon>Aplysia</taxon>
    </lineage>
</organism>
<dbReference type="InterPro" id="IPR029526">
    <property type="entry name" value="PGBD"/>
</dbReference>
<reference evidence="6" key="1">
    <citation type="submission" date="2025-08" db="UniProtKB">
        <authorList>
            <consortium name="RefSeq"/>
        </authorList>
    </citation>
    <scope>IDENTIFICATION</scope>
</reference>
<evidence type="ECO:0000313" key="5">
    <source>
        <dbReference type="Proteomes" id="UP000694888"/>
    </source>
</evidence>
<dbReference type="Gene3D" id="2.120.10.80">
    <property type="entry name" value="Kelch-type beta propeller"/>
    <property type="match status" value="2"/>
</dbReference>
<dbReference type="InterPro" id="IPR015915">
    <property type="entry name" value="Kelch-typ_b-propeller"/>
</dbReference>
<dbReference type="PANTHER" id="PTHR46003">
    <property type="entry name" value="HOST CELL FACTOR"/>
    <property type="match status" value="1"/>
</dbReference>
<name>A0ABM0ZW41_APLCA</name>
<dbReference type="InterPro" id="IPR043536">
    <property type="entry name" value="HCF1/2"/>
</dbReference>
<evidence type="ECO:0000259" key="3">
    <source>
        <dbReference type="Pfam" id="PF13843"/>
    </source>
</evidence>
<dbReference type="GeneID" id="101851486"/>
<sequence>MAAPILKWKRVTNTSGPCPRPRHGHRAVAIKDLMIVFGGGNEGIVDELHVYNTSANQWFVPAVRGDIPPGCAAYGFICDGTRILVFGGMVEYGKYSNELYELQASRWEWKRLKPKAPKSGPPPCPRLGHSFTLLGNKGYLFGGLANDSEDPKNNIPRYLNDLYTLELRPLSNQLSWDLPSIVGVPPPPRESHSAASYAEKDGRRPRLFIYGGMSGCRLGDLWMLDVECMAWVQPTISGMPPLPRSLHSATVIGNRMFVFGGWVPLVMDDVKVATHEKEWKCTNTLASLNLETMTWEPLAMEVFEDALPRARAGHCAVAINTRLYIWSGRDGYRKAWNNQVCFKDLWFLETEKPPAPSRVQLVRASTNTLEVSWGSVPTADAYLLQLQKYDLPPSTSAATSTTSAAATTPAITAAPATPTTPTPAPVTPTAAVTQTRPQFQVTGQPGIVRTPTAGLPIRTLTTVVSPLPMTLGQSPQTIKVTTAPRIRAPMTITPVSNTIRVATPQLPTISQGVQRAGAVVATTSGSMSGIAALAAAAAATQKIPGTPASATTTPASGIKVVTPTIVTPGGMKVTPVAGKLPGSTLAPGTQTVRVAPTGATILKTPGSATNIAGKQIITVHKAGNTGSSQSQIVTLVKTTQGMAMASPKNPLPQGATIVKLVTTQAGGISKPATVLSTQSSSGQTPTILGISSVQPNSSPGQKTLTTMIRTIPTSMLSMAKSGNQAINAAGVTTTQVGTKTIVIAAPKGSTGSLNQPTKIITSVPKLAGQSGNTQFIVVSPQSVAGAVAAGNKPAQVSAISSGGNIISQAGKPVITVISGGSTSGTPSVTPATGHTLGTSPAMRVVNSNASTISLITQATSEAGSGAATATIGGRQIVTVPAGQAGLTGAKGPVQITITPANRGNISTVTLPSCIRQVAKPVVVGNPSANGTQVVSLGGMGTAQVVAVNPAPAAMADQAQVAEAVGEAGEGDGQQVLQQFDGAADDDCLETVIVDEEFTEDESQYITSPDFCLDGCVEEDDTEFRVEDTYMFPDTGDHGYAYTHEDRYDSDEDFQMPQFDGAGEEGGEDDKEGEEGVKQEGEEGGADQPQEAEQEQAEGVVGEAGEEAMEGEGAASGEVQPPAEDAMEEGDGGVAGGLDGLVNPAVAADSTNGAESQQLTEAELQQQAESALEALAEAGGVLGDQAVMDNLEGVLAQQAQAALDAANQAATAQALGELAAQHAAETPEELGDVKPEINEEAAPTADHSTGTDTPMDTDAADLVPKEEPPDEALASLAQSLANAANGGADGSDPLATLASAAMSSAPVTTLKTSDASVGVNNDVGQEEARHEVKQEKIVVKRDAQQWFDVGFIKSTSCTVSHYHLPSENGQGNTDVSMERHNVFNQYPVVWGGDDDDGYGQESDVASESEDDILGNEAEKSDVEEVSGEEEVETESDNGDDQLEVVFQPVEMGMLDMPHAAGEPALSDSETGVPLHYAGKDGMLWSRVAPTQTPSFNIFKPPTGQVMNPRYLLTVGATYKRFITAKMIERIVLCTNKEGEKVEGNKWKKTDSTEVEGFIGCLYHLGARRDARTPTTVLWNRTDGSNLVQACFSRARFLKLSHHLRFDDKDTRRTRRVVDCFAPLRELWDDFNDNLCREYTPGPTLTVDEQLIPWRGRCSFLQYLPSKPDTFGIKIFWICDAENGFPLHGEPYLGRKGTKRQQNLERDTVIALTQPYFGSGRNLTVNNFFTDLTLSTYLLSNNITLVGTVKKTRRFLPPEFKSGKGLGKGDAIFAFQKKATILAFKSNKKEHVVLLSTMHCADKFDEEVNKPEIVTSYNSTKGGVGTMDQMCHALTTKRKTNRWPMLLFYNMLDLASVASLNIWRKIAPEDKLSKEDNRILFNLALAKELTGPLLQIRHTVPNLRRDLKHTIAIAIKDCGLQLPEQPVDEEVGSSRKRGRCHVCPRKDDSKTTQHCSLCHRHTCSKHIWKICSSCLANEGLCVWGPSLPPQGLMSQETSHLDEGHEMVLGNK</sequence>
<keyword evidence="1" id="KW-0677">Repeat</keyword>
<feature type="region of interest" description="Disordered" evidence="2">
    <location>
        <begin position="1050"/>
        <end position="1156"/>
    </location>
</feature>
<gene>
    <name evidence="6" type="primary">LOC101851486</name>
</gene>
<feature type="compositionally biased region" description="Acidic residues" evidence="2">
    <location>
        <begin position="1391"/>
        <end position="1412"/>
    </location>
</feature>
<evidence type="ECO:0000256" key="1">
    <source>
        <dbReference type="ARBA" id="ARBA00022737"/>
    </source>
</evidence>
<feature type="compositionally biased region" description="Acidic residues" evidence="2">
    <location>
        <begin position="1081"/>
        <end position="1095"/>
    </location>
</feature>
<proteinExistence type="predicted"/>
<dbReference type="Pfam" id="PF13854">
    <property type="entry name" value="Kelch_HCF"/>
    <property type="match status" value="1"/>
</dbReference>
<protein>
    <submittedName>
        <fullName evidence="6">Host cell factor 1 isoform X1</fullName>
    </submittedName>
</protein>